<gene>
    <name evidence="1" type="ORF">NDU88_003663</name>
</gene>
<protein>
    <submittedName>
        <fullName evidence="1">Uncharacterized protein</fullName>
    </submittedName>
</protein>
<sequence length="81" mass="8215">MGQLRCREDPQTVGAGVVRPLKSHELHIKLQADDEVRSAGADGVGAAVQSGTMQRAVPTGHSAGSGSVTAFCGVGETKATI</sequence>
<keyword evidence="2" id="KW-1185">Reference proteome</keyword>
<dbReference type="AlphaFoldDB" id="A0AAV7WSY6"/>
<dbReference type="EMBL" id="JANPWB010000001">
    <property type="protein sequence ID" value="KAJ1216057.1"/>
    <property type="molecule type" value="Genomic_DNA"/>
</dbReference>
<organism evidence="1 2">
    <name type="scientific">Pleurodeles waltl</name>
    <name type="common">Iberian ribbed newt</name>
    <dbReference type="NCBI Taxonomy" id="8319"/>
    <lineage>
        <taxon>Eukaryota</taxon>
        <taxon>Metazoa</taxon>
        <taxon>Chordata</taxon>
        <taxon>Craniata</taxon>
        <taxon>Vertebrata</taxon>
        <taxon>Euteleostomi</taxon>
        <taxon>Amphibia</taxon>
        <taxon>Batrachia</taxon>
        <taxon>Caudata</taxon>
        <taxon>Salamandroidea</taxon>
        <taxon>Salamandridae</taxon>
        <taxon>Pleurodelinae</taxon>
        <taxon>Pleurodeles</taxon>
    </lineage>
</organism>
<accession>A0AAV7WSY6</accession>
<evidence type="ECO:0000313" key="1">
    <source>
        <dbReference type="EMBL" id="KAJ1216057.1"/>
    </source>
</evidence>
<dbReference type="Proteomes" id="UP001066276">
    <property type="component" value="Chromosome 1_1"/>
</dbReference>
<evidence type="ECO:0000313" key="2">
    <source>
        <dbReference type="Proteomes" id="UP001066276"/>
    </source>
</evidence>
<proteinExistence type="predicted"/>
<name>A0AAV7WSY6_PLEWA</name>
<comment type="caution">
    <text evidence="1">The sequence shown here is derived from an EMBL/GenBank/DDBJ whole genome shotgun (WGS) entry which is preliminary data.</text>
</comment>
<reference evidence="1" key="1">
    <citation type="journal article" date="2022" name="bioRxiv">
        <title>Sequencing and chromosome-scale assembly of the giantPleurodeles waltlgenome.</title>
        <authorList>
            <person name="Brown T."/>
            <person name="Elewa A."/>
            <person name="Iarovenko S."/>
            <person name="Subramanian E."/>
            <person name="Araus A.J."/>
            <person name="Petzold A."/>
            <person name="Susuki M."/>
            <person name="Suzuki K.-i.T."/>
            <person name="Hayashi T."/>
            <person name="Toyoda A."/>
            <person name="Oliveira C."/>
            <person name="Osipova E."/>
            <person name="Leigh N.D."/>
            <person name="Simon A."/>
            <person name="Yun M.H."/>
        </authorList>
    </citation>
    <scope>NUCLEOTIDE SEQUENCE</scope>
    <source>
        <strain evidence="1">20211129_DDA</strain>
        <tissue evidence="1">Liver</tissue>
    </source>
</reference>